<keyword evidence="7" id="KW-1015">Disulfide bond</keyword>
<evidence type="ECO:0000313" key="17">
    <source>
        <dbReference type="Proteomes" id="UP001346149"/>
    </source>
</evidence>
<reference evidence="16 17" key="1">
    <citation type="journal article" date="2023" name="Hortic Res">
        <title>Pangenome of water caltrop reveals structural variations and asymmetric subgenome divergence after allopolyploidization.</title>
        <authorList>
            <person name="Zhang X."/>
            <person name="Chen Y."/>
            <person name="Wang L."/>
            <person name="Yuan Y."/>
            <person name="Fang M."/>
            <person name="Shi L."/>
            <person name="Lu R."/>
            <person name="Comes H.P."/>
            <person name="Ma Y."/>
            <person name="Chen Y."/>
            <person name="Huang G."/>
            <person name="Zhou Y."/>
            <person name="Zheng Z."/>
            <person name="Qiu Y."/>
        </authorList>
    </citation>
    <scope>NUCLEOTIDE SEQUENCE [LARGE SCALE GENOMIC DNA]</scope>
    <source>
        <strain evidence="16">F231</strain>
    </source>
</reference>
<dbReference type="InterPro" id="IPR033131">
    <property type="entry name" value="Pectinesterase_Asp_AS"/>
</dbReference>
<evidence type="ECO:0000256" key="5">
    <source>
        <dbReference type="ARBA" id="ARBA00022801"/>
    </source>
</evidence>
<comment type="similarity">
    <text evidence="2">In the N-terminal section; belongs to the PMEI family.</text>
</comment>
<keyword evidence="17" id="KW-1185">Reference proteome</keyword>
<keyword evidence="6 12" id="KW-0063">Aspartyl esterase</keyword>
<dbReference type="InterPro" id="IPR000070">
    <property type="entry name" value="Pectinesterase_cat"/>
</dbReference>
<dbReference type="FunFam" id="2.160.20.10:FF:000001">
    <property type="entry name" value="Pectinesterase"/>
    <property type="match status" value="1"/>
</dbReference>
<organism evidence="16 17">
    <name type="scientific">Trapa natans</name>
    <name type="common">Water chestnut</name>
    <dbReference type="NCBI Taxonomy" id="22666"/>
    <lineage>
        <taxon>Eukaryota</taxon>
        <taxon>Viridiplantae</taxon>
        <taxon>Streptophyta</taxon>
        <taxon>Embryophyta</taxon>
        <taxon>Tracheophyta</taxon>
        <taxon>Spermatophyta</taxon>
        <taxon>Magnoliopsida</taxon>
        <taxon>eudicotyledons</taxon>
        <taxon>Gunneridae</taxon>
        <taxon>Pentapetalae</taxon>
        <taxon>rosids</taxon>
        <taxon>malvids</taxon>
        <taxon>Myrtales</taxon>
        <taxon>Lythraceae</taxon>
        <taxon>Trapa</taxon>
    </lineage>
</organism>
<dbReference type="GO" id="GO:0030599">
    <property type="term" value="F:pectinesterase activity"/>
    <property type="evidence" value="ECO:0007669"/>
    <property type="project" value="UniProtKB-UniRule"/>
</dbReference>
<comment type="function">
    <text evidence="10 12">Acts in the modification of cell walls via demethylesterification of cell wall pectin.</text>
</comment>
<dbReference type="InterPro" id="IPR035513">
    <property type="entry name" value="Invertase/methylesterase_inhib"/>
</dbReference>
<evidence type="ECO:0000256" key="12">
    <source>
        <dbReference type="RuleBase" id="RU000589"/>
    </source>
</evidence>
<dbReference type="CDD" id="cd15798">
    <property type="entry name" value="PMEI-like_3"/>
    <property type="match status" value="1"/>
</dbReference>
<keyword evidence="14" id="KW-1133">Transmembrane helix</keyword>
<dbReference type="NCBIfam" id="TIGR01614">
    <property type="entry name" value="PME_inhib"/>
    <property type="match status" value="1"/>
</dbReference>
<evidence type="ECO:0000256" key="11">
    <source>
        <dbReference type="PROSITE-ProRule" id="PRU10040"/>
    </source>
</evidence>
<comment type="catalytic activity">
    <reaction evidence="9 12">
        <text>[(1-&gt;4)-alpha-D-galacturonosyl methyl ester](n) + n H2O = [(1-&gt;4)-alpha-D-galacturonosyl](n) + n methanol + n H(+)</text>
        <dbReference type="Rhea" id="RHEA:22380"/>
        <dbReference type="Rhea" id="RHEA-COMP:14570"/>
        <dbReference type="Rhea" id="RHEA-COMP:14573"/>
        <dbReference type="ChEBI" id="CHEBI:15377"/>
        <dbReference type="ChEBI" id="CHEBI:15378"/>
        <dbReference type="ChEBI" id="CHEBI:17790"/>
        <dbReference type="ChEBI" id="CHEBI:140522"/>
        <dbReference type="ChEBI" id="CHEBI:140523"/>
        <dbReference type="EC" id="3.1.1.11"/>
    </reaction>
</comment>
<gene>
    <name evidence="16" type="ORF">SAY86_019756</name>
</gene>
<feature type="active site" evidence="11">
    <location>
        <position position="423"/>
    </location>
</feature>
<dbReference type="Pfam" id="PF04043">
    <property type="entry name" value="PMEI"/>
    <property type="match status" value="1"/>
</dbReference>
<keyword evidence="14" id="KW-0472">Membrane</keyword>
<comment type="similarity">
    <text evidence="3">In the C-terminal section; belongs to the pectinesterase family.</text>
</comment>
<dbReference type="InterPro" id="IPR012334">
    <property type="entry name" value="Pectin_lyas_fold"/>
</dbReference>
<dbReference type="Proteomes" id="UP001346149">
    <property type="component" value="Unassembled WGS sequence"/>
</dbReference>
<name>A0AAN7LYA3_TRANT</name>
<dbReference type="GO" id="GO:0042545">
    <property type="term" value="P:cell wall modification"/>
    <property type="evidence" value="ECO:0007669"/>
    <property type="project" value="UniProtKB-UniRule"/>
</dbReference>
<evidence type="ECO:0000256" key="8">
    <source>
        <dbReference type="ARBA" id="ARBA00023180"/>
    </source>
</evidence>
<evidence type="ECO:0000256" key="13">
    <source>
        <dbReference type="SAM" id="MobiDB-lite"/>
    </source>
</evidence>
<keyword evidence="14" id="KW-0812">Transmembrane</keyword>
<dbReference type="GO" id="GO:0045490">
    <property type="term" value="P:pectin catabolic process"/>
    <property type="evidence" value="ECO:0007669"/>
    <property type="project" value="UniProtKB-UniRule"/>
</dbReference>
<dbReference type="Pfam" id="PF01095">
    <property type="entry name" value="Pectinesterase"/>
    <property type="match status" value="1"/>
</dbReference>
<protein>
    <recommendedName>
        <fullName evidence="4 12">Pectinesterase</fullName>
        <ecNumber evidence="4 12">3.1.1.11</ecNumber>
    </recommendedName>
</protein>
<comment type="pathway">
    <text evidence="1 12">Glycan metabolism; pectin degradation; 2-dehydro-3-deoxy-D-gluconate from pectin: step 1/5.</text>
</comment>
<evidence type="ECO:0000256" key="7">
    <source>
        <dbReference type="ARBA" id="ARBA00023157"/>
    </source>
</evidence>
<dbReference type="SUPFAM" id="SSF51126">
    <property type="entry name" value="Pectin lyase-like"/>
    <property type="match status" value="1"/>
</dbReference>
<dbReference type="PROSITE" id="PS00800">
    <property type="entry name" value="PECTINESTERASE_1"/>
    <property type="match status" value="1"/>
</dbReference>
<sequence length="580" mass="64306">MDSIPSTRGYGKVDEMEDRRHRHRMRRRKLTICISSILLIAAVVAIIVGVVLHKKGDDPDSASETGLTSSVSIKAVCSLTRYPESCFSSISKSQWYSNTTDPEEIFKISLLVAMEGLVSLVNYTDGLISQVQDPVQQSPLLVCQEVLEDAVDTLNQSIFSTTAKSGKLLSPEKVDDLRTWLSTVLSDQETCLDALEDVNSTHFQNMTLTMTNSTELISNSLAIITKLLGYLSKFKIPVHRRLLSFSDCCDSLGFPTWLSAADRRLLQAENPTPDLVIAQDGSGSYTTINSALKAIPNKSPTRFVIYVKAGIYKENVILDKTKWNVMMYGDGKTRTIVTGSKNFVDGTATSNTGTFIALGQGFFAKDMGFQNTAGPQKHQAVAFRSGSDRSVMYRCHFDAYQDTLYAHTNRQFYRECDIIGTVDFIFGYSAVVIQNSTILPRQPMPNQYNTITAQGKFDPNLKSGISIQDCKVIANENLTVRTYLGRPWKDYSTTIFMQSFLDALIDPKGWMEWVQNVTPPKTIFYGEYQNTGPGSNTTGRVTWPGYKPALTLAEAGGFTVNSFIQGSTWLPVGVPYKPSL</sequence>
<keyword evidence="12" id="KW-0134">Cell wall</keyword>
<evidence type="ECO:0000256" key="1">
    <source>
        <dbReference type="ARBA" id="ARBA00005184"/>
    </source>
</evidence>
<comment type="caution">
    <text evidence="16">The sequence shown here is derived from an EMBL/GenBank/DDBJ whole genome shotgun (WGS) entry which is preliminary data.</text>
</comment>
<feature type="region of interest" description="Disordered" evidence="13">
    <location>
        <begin position="1"/>
        <end position="20"/>
    </location>
</feature>
<feature type="transmembrane region" description="Helical" evidence="14">
    <location>
        <begin position="30"/>
        <end position="52"/>
    </location>
</feature>
<evidence type="ECO:0000256" key="14">
    <source>
        <dbReference type="SAM" id="Phobius"/>
    </source>
</evidence>
<comment type="subcellular location">
    <subcellularLocation>
        <location evidence="12">Secreted</location>
        <location evidence="12">Cell wall</location>
    </subcellularLocation>
</comment>
<dbReference type="Gene3D" id="2.160.20.10">
    <property type="entry name" value="Single-stranded right-handed beta-helix, Pectin lyase-like"/>
    <property type="match status" value="1"/>
</dbReference>
<dbReference type="EMBL" id="JAXQNO010000011">
    <property type="protein sequence ID" value="KAK4788437.1"/>
    <property type="molecule type" value="Genomic_DNA"/>
</dbReference>
<dbReference type="AlphaFoldDB" id="A0AAN7LYA3"/>
<dbReference type="Gene3D" id="1.20.140.40">
    <property type="entry name" value="Invertase/pectin methylesterase inhibitor family protein"/>
    <property type="match status" value="1"/>
</dbReference>
<evidence type="ECO:0000313" key="16">
    <source>
        <dbReference type="EMBL" id="KAK4788437.1"/>
    </source>
</evidence>
<accession>A0AAN7LYA3</accession>
<evidence type="ECO:0000256" key="9">
    <source>
        <dbReference type="ARBA" id="ARBA00047928"/>
    </source>
</evidence>
<dbReference type="SUPFAM" id="SSF101148">
    <property type="entry name" value="Plant invertase/pectin methylesterase inhibitor"/>
    <property type="match status" value="1"/>
</dbReference>
<dbReference type="InterPro" id="IPR006501">
    <property type="entry name" value="Pectinesterase_inhib_dom"/>
</dbReference>
<feature type="domain" description="Pectinesterase inhibitor" evidence="15">
    <location>
        <begin position="68"/>
        <end position="223"/>
    </location>
</feature>
<dbReference type="FunFam" id="1.20.140.40:FF:000001">
    <property type="entry name" value="Pectinesterase"/>
    <property type="match status" value="1"/>
</dbReference>
<evidence type="ECO:0000256" key="2">
    <source>
        <dbReference type="ARBA" id="ARBA00006027"/>
    </source>
</evidence>
<dbReference type="InterPro" id="IPR018040">
    <property type="entry name" value="Pectinesterase_Tyr_AS"/>
</dbReference>
<evidence type="ECO:0000256" key="4">
    <source>
        <dbReference type="ARBA" id="ARBA00013229"/>
    </source>
</evidence>
<dbReference type="GO" id="GO:0004857">
    <property type="term" value="F:enzyme inhibitor activity"/>
    <property type="evidence" value="ECO:0007669"/>
    <property type="project" value="InterPro"/>
</dbReference>
<keyword evidence="5 12" id="KW-0378">Hydrolase</keyword>
<evidence type="ECO:0000256" key="3">
    <source>
        <dbReference type="ARBA" id="ARBA00007786"/>
    </source>
</evidence>
<keyword evidence="12" id="KW-0961">Cell wall biogenesis/degradation</keyword>
<dbReference type="PANTHER" id="PTHR31707">
    <property type="entry name" value="PECTINESTERASE"/>
    <property type="match status" value="1"/>
</dbReference>
<proteinExistence type="inferred from homology"/>
<dbReference type="EC" id="3.1.1.11" evidence="4 12"/>
<evidence type="ECO:0000259" key="15">
    <source>
        <dbReference type="SMART" id="SM00856"/>
    </source>
</evidence>
<keyword evidence="8" id="KW-0325">Glycoprotein</keyword>
<keyword evidence="12" id="KW-0964">Secreted</keyword>
<dbReference type="SMART" id="SM00856">
    <property type="entry name" value="PMEI"/>
    <property type="match status" value="1"/>
</dbReference>
<dbReference type="PROSITE" id="PS00503">
    <property type="entry name" value="PECTINESTERASE_2"/>
    <property type="match status" value="1"/>
</dbReference>
<evidence type="ECO:0000256" key="6">
    <source>
        <dbReference type="ARBA" id="ARBA00023085"/>
    </source>
</evidence>
<dbReference type="InterPro" id="IPR011050">
    <property type="entry name" value="Pectin_lyase_fold/virulence"/>
</dbReference>
<evidence type="ECO:0000256" key="10">
    <source>
        <dbReference type="ARBA" id="ARBA00057335"/>
    </source>
</evidence>